<evidence type="ECO:0000313" key="2">
    <source>
        <dbReference type="EMBL" id="KAG0586169.1"/>
    </source>
</evidence>
<evidence type="ECO:0000313" key="3">
    <source>
        <dbReference type="Proteomes" id="UP000822688"/>
    </source>
</evidence>
<proteinExistence type="predicted"/>
<feature type="domain" description="Dof-type" evidence="1">
    <location>
        <begin position="4"/>
        <end position="40"/>
    </location>
</feature>
<evidence type="ECO:0000259" key="1">
    <source>
        <dbReference type="Pfam" id="PF02701"/>
    </source>
</evidence>
<name>A0A8T0IT27_CERPU</name>
<gene>
    <name evidence="2" type="ORF">KC19_2G069600</name>
</gene>
<organism evidence="2 3">
    <name type="scientific">Ceratodon purpureus</name>
    <name type="common">Fire moss</name>
    <name type="synonym">Dicranum purpureum</name>
    <dbReference type="NCBI Taxonomy" id="3225"/>
    <lineage>
        <taxon>Eukaryota</taxon>
        <taxon>Viridiplantae</taxon>
        <taxon>Streptophyta</taxon>
        <taxon>Embryophyta</taxon>
        <taxon>Bryophyta</taxon>
        <taxon>Bryophytina</taxon>
        <taxon>Bryopsida</taxon>
        <taxon>Dicranidae</taxon>
        <taxon>Pseudoditrichales</taxon>
        <taxon>Ditrichaceae</taxon>
        <taxon>Ceratodon</taxon>
    </lineage>
</organism>
<dbReference type="GO" id="GO:0006355">
    <property type="term" value="P:regulation of DNA-templated transcription"/>
    <property type="evidence" value="ECO:0007669"/>
    <property type="project" value="InterPro"/>
</dbReference>
<dbReference type="Pfam" id="PF02701">
    <property type="entry name" value="Zn_ribbon_Dof"/>
    <property type="match status" value="1"/>
</dbReference>
<sequence length="196" mass="22810">MEAKVFCLHCRSNNVKFKYYNNGKEDQHRFKCLNCNVWFTWEDHNRPKPKHYKKVRNQDPVEFQGQRTQCNKCFVVNNARFKFYNNKKKYGETQPRFKCLSCCKSFQMHLKEGILVPVKSKIKLGKKAPEVIGPCIAPVAAGPCERDVRNVEQVHEEKAFKDIEDKIASNILKIAMSTLKTKLQANNPCCSKKTFS</sequence>
<comment type="caution">
    <text evidence="2">The sequence shown here is derived from an EMBL/GenBank/DDBJ whole genome shotgun (WGS) entry which is preliminary data.</text>
</comment>
<keyword evidence="3" id="KW-1185">Reference proteome</keyword>
<dbReference type="GO" id="GO:0003677">
    <property type="term" value="F:DNA binding"/>
    <property type="evidence" value="ECO:0007669"/>
    <property type="project" value="InterPro"/>
</dbReference>
<reference evidence="2" key="1">
    <citation type="submission" date="2020-06" db="EMBL/GenBank/DDBJ databases">
        <title>WGS assembly of Ceratodon purpureus strain R40.</title>
        <authorList>
            <person name="Carey S.B."/>
            <person name="Jenkins J."/>
            <person name="Shu S."/>
            <person name="Lovell J.T."/>
            <person name="Sreedasyam A."/>
            <person name="Maumus F."/>
            <person name="Tiley G.P."/>
            <person name="Fernandez-Pozo N."/>
            <person name="Barry K."/>
            <person name="Chen C."/>
            <person name="Wang M."/>
            <person name="Lipzen A."/>
            <person name="Daum C."/>
            <person name="Saski C.A."/>
            <person name="Payton A.C."/>
            <person name="Mcbreen J.C."/>
            <person name="Conrad R.E."/>
            <person name="Kollar L.M."/>
            <person name="Olsson S."/>
            <person name="Huttunen S."/>
            <person name="Landis J.B."/>
            <person name="Wickett N.J."/>
            <person name="Johnson M.G."/>
            <person name="Rensing S.A."/>
            <person name="Grimwood J."/>
            <person name="Schmutz J."/>
            <person name="Mcdaniel S.F."/>
        </authorList>
    </citation>
    <scope>NUCLEOTIDE SEQUENCE</scope>
    <source>
        <strain evidence="2">R40</strain>
    </source>
</reference>
<dbReference type="Proteomes" id="UP000822688">
    <property type="component" value="Chromosome 2"/>
</dbReference>
<protein>
    <recommendedName>
        <fullName evidence="1">Dof-type domain-containing protein</fullName>
    </recommendedName>
</protein>
<dbReference type="InterPro" id="IPR003851">
    <property type="entry name" value="Znf_Dof"/>
</dbReference>
<accession>A0A8T0IT27</accession>
<dbReference type="EMBL" id="CM026422">
    <property type="protein sequence ID" value="KAG0586169.1"/>
    <property type="molecule type" value="Genomic_DNA"/>
</dbReference>
<dbReference type="AlphaFoldDB" id="A0A8T0IT27"/>